<dbReference type="GO" id="GO:0009898">
    <property type="term" value="C:cytoplasmic side of plasma membrane"/>
    <property type="evidence" value="ECO:0007669"/>
    <property type="project" value="TreeGrafter"/>
</dbReference>
<evidence type="ECO:0000256" key="1">
    <source>
        <dbReference type="ARBA" id="ARBA00004786"/>
    </source>
</evidence>
<comment type="catalytic activity">
    <reaction evidence="6">
        <text>L-glutamate 5-semialdehyde + NAD(+) + H2O = L-glutamate + NADH + 2 H(+)</text>
        <dbReference type="Rhea" id="RHEA:30235"/>
        <dbReference type="ChEBI" id="CHEBI:15377"/>
        <dbReference type="ChEBI" id="CHEBI:15378"/>
        <dbReference type="ChEBI" id="CHEBI:29985"/>
        <dbReference type="ChEBI" id="CHEBI:57540"/>
        <dbReference type="ChEBI" id="CHEBI:57945"/>
        <dbReference type="ChEBI" id="CHEBI:58066"/>
        <dbReference type="EC" id="1.2.1.88"/>
    </reaction>
</comment>
<dbReference type="RefSeq" id="WP_009628480.1">
    <property type="nucleotide sequence ID" value="NZ_VBTY01000171.1"/>
</dbReference>
<dbReference type="FunFam" id="3.40.309.10:FF:000005">
    <property type="entry name" value="1-pyrroline-5-carboxylate dehydrogenase 1"/>
    <property type="match status" value="1"/>
</dbReference>
<organism evidence="12 13">
    <name type="scientific">Pseudanabaena catenata USMAC16</name>
    <dbReference type="NCBI Taxonomy" id="1855837"/>
    <lineage>
        <taxon>Bacteria</taxon>
        <taxon>Bacillati</taxon>
        <taxon>Cyanobacteriota</taxon>
        <taxon>Cyanophyceae</taxon>
        <taxon>Pseudanabaenales</taxon>
        <taxon>Pseudanabaenaceae</taxon>
        <taxon>Pseudanabaena</taxon>
    </lineage>
</organism>
<sequence>MVSQTQRANTSSNNKFDTSLDLSKYEAKTQEIAKKILSGNEKGSFWSKLSQLKDELRLDDKLMAWTMENEGLRVQLFRLIDCLPALQSKAEIARHMQEYLASDAVEVPALRALLNFSTDNPNSIPATAAATTLSTAVATLAKRYICGENLSEATKSIEKLRRDRFAFTMDLLGEAVISEVEAGEYLNRYIGMMEDLSNKAKNWGLIDQIDKADGEELKRVQVSVKLSAFYSQFDPLDPVKTTEKVSEPARILLRKAKELGCGIHFDMEQYEFKSLTLQILKQVLIEPEFRDRTDVGITLQGYLRDSEQDLRDLVEWAKLRGKPVTVRLVKGAYWDRETIRSYQQGWAIPVFSDKVSTDANYERLIQILLENHQYLYAAIGSHNARSLAKAIAIVQTLNIPSRAFETQCLYGMGDKFAKAIADMGYRVRVYCPFGDLIPGMSYLIRRLLENTANSSFLRISGEGVDISKLIAAPVMTERDTNYNGAPALNIFDGFVNSSDRDYAINDEREAAQTALQQVRRQLGKTYLPIINGQAVETETYIESVNPANSSQVVGKIGLASIDQAEEAVKSAKSAFASWKKLSAKERGDILRKAADIMEEKREELIAWICWEVAKPIREGDGEVSEAIDFCRYYAKEMERLESGVQRNIPGEDNTYIYQPRGVVVVISPWNFPFAIALGMSVAAIAAGNTVILKPAEQSSVIGAKIAEVLQAAGLPTGVFTYLPAKGSTVGSHLVKHPDVHLIAFTGSQQVGCQIVTEASILRPKQKHMKRVIAEMGGKNGIIIDESADLDQAVVGVMNSAFGFAGQKCSACSRAIVLAPVYDNFMERLVEATRSLKVGEAHLPDTKFSAVIDGAAQKNILNYIAKGKETAKLAFEGEVPNHGFYVPPTIFSDVDPDSAIAQEEIFGPVLAVIKAQSFDEALAIANGTNFALTGGLYSRTPSHIERAYREFEVGNLYINRGITGALVDRHPFGGFKLSGIGSKAGGRDYLLQFLEPRSITENTQRQGFAPLDGIE</sequence>
<dbReference type="CDD" id="cd07124">
    <property type="entry name" value="ALDH_PutA-P5CDH-RocA"/>
    <property type="match status" value="1"/>
</dbReference>
<dbReference type="GO" id="GO:0003842">
    <property type="term" value="F:L-glutamate gamma-semialdehyde dehydrogenase activity"/>
    <property type="evidence" value="ECO:0007669"/>
    <property type="project" value="UniProtKB-EC"/>
</dbReference>
<dbReference type="PANTHER" id="PTHR42862:SF1">
    <property type="entry name" value="DELTA-1-PYRROLINE-5-CARBOXYLATE DEHYDROGENASE 2, ISOFORM A-RELATED"/>
    <property type="match status" value="1"/>
</dbReference>
<evidence type="ECO:0000256" key="2">
    <source>
        <dbReference type="ARBA" id="ARBA00012884"/>
    </source>
</evidence>
<evidence type="ECO:0000259" key="9">
    <source>
        <dbReference type="Pfam" id="PF00171"/>
    </source>
</evidence>
<dbReference type="InterPro" id="IPR005932">
    <property type="entry name" value="RocA"/>
</dbReference>
<dbReference type="GO" id="GO:0003700">
    <property type="term" value="F:DNA-binding transcription factor activity"/>
    <property type="evidence" value="ECO:0007669"/>
    <property type="project" value="InterPro"/>
</dbReference>
<dbReference type="SUPFAM" id="SSF53720">
    <property type="entry name" value="ALDH-like"/>
    <property type="match status" value="1"/>
</dbReference>
<reference evidence="12" key="1">
    <citation type="submission" date="2019-05" db="EMBL/GenBank/DDBJ databases">
        <title>Whole genome sequencing of Pseudanabaena catenata USMAC16.</title>
        <authorList>
            <person name="Khan Z."/>
            <person name="Omar W.M."/>
            <person name="Convey P."/>
            <person name="Merican F."/>
            <person name="Najimudin N."/>
        </authorList>
    </citation>
    <scope>NUCLEOTIDE SEQUENCE</scope>
    <source>
        <strain evidence="12">USMAC16</strain>
    </source>
</reference>
<comment type="caution">
    <text evidence="12">The sequence shown here is derived from an EMBL/GenBank/DDBJ whole genome shotgun (WGS) entry which is preliminary data.</text>
</comment>
<gene>
    <name evidence="12" type="primary">pruA</name>
    <name evidence="12" type="ORF">FEV09_17325</name>
</gene>
<evidence type="ECO:0000313" key="12">
    <source>
        <dbReference type="EMBL" id="MDG3496306.1"/>
    </source>
</evidence>
<dbReference type="EMBL" id="VBTY01000171">
    <property type="protein sequence ID" value="MDG3496306.1"/>
    <property type="molecule type" value="Genomic_DNA"/>
</dbReference>
<feature type="active site" evidence="8">
    <location>
        <position position="774"/>
    </location>
</feature>
<dbReference type="InterPro" id="IPR041514">
    <property type="entry name" value="PutA_N"/>
</dbReference>
<dbReference type="SUPFAM" id="SSF51730">
    <property type="entry name" value="FAD-linked oxidoreductase"/>
    <property type="match status" value="1"/>
</dbReference>
<dbReference type="GO" id="GO:0004657">
    <property type="term" value="F:proline dehydrogenase activity"/>
    <property type="evidence" value="ECO:0007669"/>
    <property type="project" value="InterPro"/>
</dbReference>
<evidence type="ECO:0000259" key="11">
    <source>
        <dbReference type="Pfam" id="PF18083"/>
    </source>
</evidence>
<evidence type="ECO:0000313" key="13">
    <source>
        <dbReference type="Proteomes" id="UP001152872"/>
    </source>
</evidence>
<dbReference type="Pfam" id="PF00171">
    <property type="entry name" value="Aldedh"/>
    <property type="match status" value="1"/>
</dbReference>
<evidence type="ECO:0000256" key="3">
    <source>
        <dbReference type="ARBA" id="ARBA00023002"/>
    </source>
</evidence>
<keyword evidence="4" id="KW-0520">NAD</keyword>
<name>A0A9X4RJ52_9CYAN</name>
<dbReference type="PIRSF" id="PIRSF000197">
    <property type="entry name" value="Bifunct_PutA"/>
    <property type="match status" value="1"/>
</dbReference>
<feature type="domain" description="Proline dehydrogenase" evidence="10">
    <location>
        <begin position="153"/>
        <end position="458"/>
    </location>
</feature>
<dbReference type="InterPro" id="IPR016160">
    <property type="entry name" value="Ald_DH_CS_CYS"/>
</dbReference>
<evidence type="ECO:0000256" key="5">
    <source>
        <dbReference type="ARBA" id="ARBA00032259"/>
    </source>
</evidence>
<dbReference type="InterPro" id="IPR029041">
    <property type="entry name" value="FAD-linked_oxidoreductase-like"/>
</dbReference>
<keyword evidence="13" id="KW-1185">Reference proteome</keyword>
<comment type="similarity">
    <text evidence="7">Belongs to the aldehyde dehydrogenase family. RocA subfamily.</text>
</comment>
<dbReference type="Gene3D" id="3.20.20.220">
    <property type="match status" value="1"/>
</dbReference>
<dbReference type="NCBIfam" id="TIGR01237">
    <property type="entry name" value="D1pyr5carbox2"/>
    <property type="match status" value="1"/>
</dbReference>
<evidence type="ECO:0000256" key="4">
    <source>
        <dbReference type="ARBA" id="ARBA00023027"/>
    </source>
</evidence>
<feature type="domain" description="Aldehyde dehydrogenase" evidence="9">
    <location>
        <begin position="537"/>
        <end position="997"/>
    </location>
</feature>
<dbReference type="Proteomes" id="UP001152872">
    <property type="component" value="Unassembled WGS sequence"/>
</dbReference>
<dbReference type="InterPro" id="IPR016163">
    <property type="entry name" value="Ald_DH_C"/>
</dbReference>
<dbReference type="InterPro" id="IPR016162">
    <property type="entry name" value="Ald_DH_N"/>
</dbReference>
<comment type="pathway">
    <text evidence="1">Amino-acid degradation; L-proline degradation into L-glutamate; L-glutamate from L-proline: step 2/2.</text>
</comment>
<dbReference type="InterPro" id="IPR015590">
    <property type="entry name" value="Aldehyde_DH_dom"/>
</dbReference>
<dbReference type="FunFam" id="3.40.605.10:FF:000045">
    <property type="entry name" value="1-pyrroline-5-carboxylate dehydrogenase 1"/>
    <property type="match status" value="1"/>
</dbReference>
<dbReference type="NCBIfam" id="NF002852">
    <property type="entry name" value="PRK03137.1"/>
    <property type="match status" value="1"/>
</dbReference>
<keyword evidence="3 12" id="KW-0560">Oxidoreductase</keyword>
<evidence type="ECO:0000256" key="8">
    <source>
        <dbReference type="PIRSR" id="PIRSR000197-1"/>
    </source>
</evidence>
<evidence type="ECO:0000259" key="10">
    <source>
        <dbReference type="Pfam" id="PF01619"/>
    </source>
</evidence>
<dbReference type="Pfam" id="PF18083">
    <property type="entry name" value="PutA_N"/>
    <property type="match status" value="1"/>
</dbReference>
<dbReference type="Gene3D" id="3.40.309.10">
    <property type="entry name" value="Aldehyde Dehydrogenase, Chain A, domain 2"/>
    <property type="match status" value="1"/>
</dbReference>
<dbReference type="InterPro" id="IPR016161">
    <property type="entry name" value="Ald_DH/histidinol_DH"/>
</dbReference>
<feature type="active site" evidence="8">
    <location>
        <position position="808"/>
    </location>
</feature>
<dbReference type="EC" id="1.2.1.88" evidence="2"/>
<dbReference type="InterPro" id="IPR025703">
    <property type="entry name" value="Bifunct_PutA"/>
</dbReference>
<dbReference type="InterPro" id="IPR002872">
    <property type="entry name" value="Proline_DH_dom"/>
</dbReference>
<protein>
    <recommendedName>
        <fullName evidence="5">L-glutamate gamma-semialdehyde dehydrogenase</fullName>
        <ecNumber evidence="2">1.2.1.88</ecNumber>
    </recommendedName>
    <alternativeName>
        <fullName evidence="5">L-glutamate gamma-semialdehyde dehydrogenase</fullName>
    </alternativeName>
</protein>
<feature type="domain" description="Proline utilization A N-terminal" evidence="11">
    <location>
        <begin position="26"/>
        <end position="144"/>
    </location>
</feature>
<proteinExistence type="inferred from homology"/>
<dbReference type="PANTHER" id="PTHR42862">
    <property type="entry name" value="DELTA-1-PYRROLINE-5-CARBOXYLATE DEHYDROGENASE 1, ISOFORM A-RELATED"/>
    <property type="match status" value="1"/>
</dbReference>
<dbReference type="Pfam" id="PF01619">
    <property type="entry name" value="Pro_dh"/>
    <property type="match status" value="1"/>
</dbReference>
<dbReference type="AlphaFoldDB" id="A0A9X4RJ52"/>
<dbReference type="GO" id="GO:0010133">
    <property type="term" value="P:L-proline catabolic process to L-glutamate"/>
    <property type="evidence" value="ECO:0007669"/>
    <property type="project" value="InterPro"/>
</dbReference>
<dbReference type="InterPro" id="IPR050485">
    <property type="entry name" value="Proline_metab_enzyme"/>
</dbReference>
<accession>A0A9X4RJ52</accession>
<evidence type="ECO:0000256" key="6">
    <source>
        <dbReference type="ARBA" id="ARBA00048142"/>
    </source>
</evidence>
<dbReference type="PROSITE" id="PS00070">
    <property type="entry name" value="ALDEHYDE_DEHYDR_CYS"/>
    <property type="match status" value="1"/>
</dbReference>
<evidence type="ECO:0000256" key="7">
    <source>
        <dbReference type="ARBA" id="ARBA00061617"/>
    </source>
</evidence>
<dbReference type="Gene3D" id="3.40.605.10">
    <property type="entry name" value="Aldehyde Dehydrogenase, Chain A, domain 1"/>
    <property type="match status" value="1"/>
</dbReference>